<protein>
    <submittedName>
        <fullName evidence="1">Uncharacterized protein</fullName>
    </submittedName>
</protein>
<evidence type="ECO:0000313" key="1">
    <source>
        <dbReference type="EMBL" id="WVY96444.1"/>
    </source>
</evidence>
<accession>A0AAQ3MRQ7</accession>
<name>A0AAQ3MRQ7_VIGMU</name>
<proteinExistence type="predicted"/>
<sequence>MATAPSVYVVQLLFHRNATFLKNTSVNHHGVLILRFCLYAAMKNLPVQYVVTWHRRRIRVTCVLHQETIVGFQQLLGHGHAPVQVLLVGLFSIHADHYISSADETHLWGVVVESHHLQHVTHAVSIQPSEGSDDGLIEATELDMYQIHELIIWNITFIKVHQQFPVMSERKELKVAHVRQEGKSNIPRITKRFQINPKVALR</sequence>
<dbReference type="AlphaFoldDB" id="A0AAQ3MRQ7"/>
<dbReference type="EMBL" id="CP144692">
    <property type="protein sequence ID" value="WVY96444.1"/>
    <property type="molecule type" value="Genomic_DNA"/>
</dbReference>
<reference evidence="1 2" key="1">
    <citation type="journal article" date="2023" name="Life. Sci Alliance">
        <title>Evolutionary insights into 3D genome organization and epigenetic landscape of Vigna mungo.</title>
        <authorList>
            <person name="Junaid A."/>
            <person name="Singh B."/>
            <person name="Bhatia S."/>
        </authorList>
    </citation>
    <scope>NUCLEOTIDE SEQUENCE [LARGE SCALE GENOMIC DNA]</scope>
    <source>
        <strain evidence="1">Urdbean</strain>
    </source>
</reference>
<keyword evidence="2" id="KW-1185">Reference proteome</keyword>
<dbReference type="Proteomes" id="UP001374535">
    <property type="component" value="Chromosome 9"/>
</dbReference>
<gene>
    <name evidence="1" type="ORF">V8G54_028595</name>
</gene>
<organism evidence="1 2">
    <name type="scientific">Vigna mungo</name>
    <name type="common">Black gram</name>
    <name type="synonym">Phaseolus mungo</name>
    <dbReference type="NCBI Taxonomy" id="3915"/>
    <lineage>
        <taxon>Eukaryota</taxon>
        <taxon>Viridiplantae</taxon>
        <taxon>Streptophyta</taxon>
        <taxon>Embryophyta</taxon>
        <taxon>Tracheophyta</taxon>
        <taxon>Spermatophyta</taxon>
        <taxon>Magnoliopsida</taxon>
        <taxon>eudicotyledons</taxon>
        <taxon>Gunneridae</taxon>
        <taxon>Pentapetalae</taxon>
        <taxon>rosids</taxon>
        <taxon>fabids</taxon>
        <taxon>Fabales</taxon>
        <taxon>Fabaceae</taxon>
        <taxon>Papilionoideae</taxon>
        <taxon>50 kb inversion clade</taxon>
        <taxon>NPAAA clade</taxon>
        <taxon>indigoferoid/millettioid clade</taxon>
        <taxon>Phaseoleae</taxon>
        <taxon>Vigna</taxon>
    </lineage>
</organism>
<evidence type="ECO:0000313" key="2">
    <source>
        <dbReference type="Proteomes" id="UP001374535"/>
    </source>
</evidence>